<comment type="caution">
    <text evidence="2">The sequence shown here is derived from an EMBL/GenBank/DDBJ whole genome shotgun (WGS) entry which is preliminary data.</text>
</comment>
<evidence type="ECO:0000313" key="2">
    <source>
        <dbReference type="EMBL" id="KAK7454565.1"/>
    </source>
</evidence>
<keyword evidence="3" id="KW-1185">Reference proteome</keyword>
<feature type="compositionally biased region" description="Low complexity" evidence="1">
    <location>
        <begin position="459"/>
        <end position="469"/>
    </location>
</feature>
<proteinExistence type="predicted"/>
<sequence>MKPGTTPANPPQPQPQPPAAPAFFPGTTYPLSKLPPQLLNIYTQFCALEEVLKRLAGMLQETVSTGQGQSERASQLKEEIMKKGQPYQKLKATMVQVAQRLNQQQVPNNGSSVQQSAGAAPGNQVAGSTQSSPPVHMKPGISPKPDSARPLPLPATEGTNGPSNNSQTLHSRTPSNADASQNPPAGNSSALSATIPGQPKMMSPDVKTQMQKLVEQSERSGRIPAGGQMSNMNAAQTQNTPNLPSQPLNPPSDASGAMGSNMSPVPSVSRPPGVVGGQPAQASNPLLKGPPVWQGLLSLPLDPQIGRQELKVQVAMYASQQHLSTAQSETWPPMMQLNVTRDRLVNMFEFQLWLKQTKAVLCMVQPANRENELNTKSFRLLLEFITKNQCYAAAGWTTPNGSQRNNAIFFPMSGQLGAALCPMNGIPEMPRSMTEAQRQALTARLMAGNSSNNPTLANRPGPGMMPGPQQGLGGGGRPGMPPAQLGHPSQQPSHTMLGNPGAMNAFMGRMGANGMPMRPNMGAGMNFPGQNMMMNNLVRSAGLAGVGIGSSGMPGNLSPEIMQSFMQRNAEAGNNGQGGMG</sequence>
<gene>
    <name evidence="2" type="ORF">VKT23_011317</name>
</gene>
<dbReference type="Proteomes" id="UP001498398">
    <property type="component" value="Unassembled WGS sequence"/>
</dbReference>
<feature type="compositionally biased region" description="Polar residues" evidence="1">
    <location>
        <begin position="157"/>
        <end position="192"/>
    </location>
</feature>
<evidence type="ECO:0008006" key="4">
    <source>
        <dbReference type="Google" id="ProtNLM"/>
    </source>
</evidence>
<protein>
    <recommendedName>
        <fullName evidence="4">Mediator complex subunit 15</fullName>
    </recommendedName>
</protein>
<feature type="region of interest" description="Disordered" evidence="1">
    <location>
        <begin position="106"/>
        <end position="287"/>
    </location>
</feature>
<feature type="compositionally biased region" description="Polar residues" evidence="1">
    <location>
        <begin position="106"/>
        <end position="117"/>
    </location>
</feature>
<reference evidence="2 3" key="1">
    <citation type="submission" date="2024-01" db="EMBL/GenBank/DDBJ databases">
        <title>A draft genome for the cacao thread blight pathogen Marasmiellus scandens.</title>
        <authorList>
            <person name="Baruah I.K."/>
            <person name="Leung J."/>
            <person name="Bukari Y."/>
            <person name="Amoako-Attah I."/>
            <person name="Meinhardt L.W."/>
            <person name="Bailey B.A."/>
            <person name="Cohen S.P."/>
        </authorList>
    </citation>
    <scope>NUCLEOTIDE SEQUENCE [LARGE SCALE GENOMIC DNA]</scope>
    <source>
        <strain evidence="2 3">GH-19</strain>
    </source>
</reference>
<feature type="compositionally biased region" description="Low complexity" evidence="1">
    <location>
        <begin position="263"/>
        <end position="273"/>
    </location>
</feature>
<feature type="region of interest" description="Disordered" evidence="1">
    <location>
        <begin position="1"/>
        <end position="24"/>
    </location>
</feature>
<accession>A0ABR1J950</accession>
<evidence type="ECO:0000313" key="3">
    <source>
        <dbReference type="Proteomes" id="UP001498398"/>
    </source>
</evidence>
<organism evidence="2 3">
    <name type="scientific">Marasmiellus scandens</name>
    <dbReference type="NCBI Taxonomy" id="2682957"/>
    <lineage>
        <taxon>Eukaryota</taxon>
        <taxon>Fungi</taxon>
        <taxon>Dikarya</taxon>
        <taxon>Basidiomycota</taxon>
        <taxon>Agaricomycotina</taxon>
        <taxon>Agaricomycetes</taxon>
        <taxon>Agaricomycetidae</taxon>
        <taxon>Agaricales</taxon>
        <taxon>Marasmiineae</taxon>
        <taxon>Omphalotaceae</taxon>
        <taxon>Marasmiellus</taxon>
    </lineage>
</organism>
<feature type="region of interest" description="Disordered" evidence="1">
    <location>
        <begin position="448"/>
        <end position="493"/>
    </location>
</feature>
<evidence type="ECO:0000256" key="1">
    <source>
        <dbReference type="SAM" id="MobiDB-lite"/>
    </source>
</evidence>
<feature type="compositionally biased region" description="Polar residues" evidence="1">
    <location>
        <begin position="228"/>
        <end position="237"/>
    </location>
</feature>
<dbReference type="EMBL" id="JBANRG010000024">
    <property type="protein sequence ID" value="KAK7454565.1"/>
    <property type="molecule type" value="Genomic_DNA"/>
</dbReference>
<feature type="compositionally biased region" description="Pro residues" evidence="1">
    <location>
        <begin position="8"/>
        <end position="20"/>
    </location>
</feature>
<name>A0ABR1J950_9AGAR</name>